<dbReference type="InterPro" id="IPR036047">
    <property type="entry name" value="F-box-like_dom_sf"/>
</dbReference>
<reference evidence="2" key="1">
    <citation type="submission" date="2005-04" db="EMBL/GenBank/DDBJ databases">
        <authorList>
            <person name="Town C.D."/>
        </authorList>
    </citation>
    <scope>NUCLEOTIDE SEQUENCE</scope>
</reference>
<name>Q2HSX9_MEDTR</name>
<dbReference type="AlphaFoldDB" id="Q2HSX9"/>
<evidence type="ECO:0000259" key="1">
    <source>
        <dbReference type="PROSITE" id="PS50181"/>
    </source>
</evidence>
<dbReference type="InterPro" id="IPR001810">
    <property type="entry name" value="F-box_dom"/>
</dbReference>
<proteinExistence type="predicted"/>
<evidence type="ECO:0000313" key="2">
    <source>
        <dbReference type="EMBL" id="ABD33044.1"/>
    </source>
</evidence>
<accession>Q2HSX9</accession>
<dbReference type="Gene3D" id="1.20.1280.50">
    <property type="match status" value="1"/>
</dbReference>
<keyword evidence="2" id="KW-0195">Cyclin</keyword>
<dbReference type="PROSITE" id="PS50181">
    <property type="entry name" value="FBOX"/>
    <property type="match status" value="1"/>
</dbReference>
<protein>
    <submittedName>
        <fullName evidence="2">Cyclin-like F-box</fullName>
    </submittedName>
</protein>
<dbReference type="PANTHER" id="PTHR31482:SF9">
    <property type="entry name" value="F-BOX PLANT-LIKE PROTEIN"/>
    <property type="match status" value="1"/>
</dbReference>
<dbReference type="EMBL" id="AC150889">
    <property type="protein sequence ID" value="ABD33044.1"/>
    <property type="molecule type" value="Genomic_DNA"/>
</dbReference>
<dbReference type="PANTHER" id="PTHR31482">
    <property type="entry name" value="ESTS AU081301(E20138)"/>
    <property type="match status" value="1"/>
</dbReference>
<feature type="domain" description="F-box" evidence="1">
    <location>
        <begin position="25"/>
        <end position="71"/>
    </location>
</feature>
<dbReference type="Pfam" id="PF12937">
    <property type="entry name" value="F-box-like"/>
    <property type="match status" value="1"/>
</dbReference>
<gene>
    <name evidence="2" type="ORF">MtrDRAFT_AC150889g23v2</name>
</gene>
<reference evidence="2" key="2">
    <citation type="submission" date="2007-03" db="EMBL/GenBank/DDBJ databases">
        <authorList>
            <consortium name="The International Medicago Genome Annotation Group"/>
        </authorList>
    </citation>
    <scope>NUCLEOTIDE SEQUENCE</scope>
</reference>
<sequence length="330" mass="39111">MVFSQIMMSLENHSVPRLKNQGDCKVSLLDLPDELVDCILKCLSPQDLFRVAQVCTHLRNISRRDHLWEKHVEQKWSRLLGNDAYHEWEYHTTKYKELLVDRNLSDSLGTTSGNSSFQRIHSYLRINRSMTDLIKNHSKMALYIFLETGRFWFPAQVYKATLLTLHCYDAIVSYDSRTDTFQTRCPYGRKRLIERDISWDMLRMPPPKTYLVDYYEYNDLNNLKPGDHIEIQKRGRRLFPIYDWAHAVVCHLESCDQDVNHCSCKDSDILVMGFSRCNFHLEYSLSKSTKHAEAYREFNFLNGIRKLDEEEIEKWNNVILTRNNRLAPIE</sequence>
<dbReference type="SMART" id="SM00256">
    <property type="entry name" value="FBOX"/>
    <property type="match status" value="1"/>
</dbReference>
<organism evidence="2">
    <name type="scientific">Medicago truncatula</name>
    <name type="common">Barrel medic</name>
    <name type="synonym">Medicago tribuloides</name>
    <dbReference type="NCBI Taxonomy" id="3880"/>
    <lineage>
        <taxon>Eukaryota</taxon>
        <taxon>Viridiplantae</taxon>
        <taxon>Streptophyta</taxon>
        <taxon>Embryophyta</taxon>
        <taxon>Tracheophyta</taxon>
        <taxon>Spermatophyta</taxon>
        <taxon>Magnoliopsida</taxon>
        <taxon>eudicotyledons</taxon>
        <taxon>Gunneridae</taxon>
        <taxon>Pentapetalae</taxon>
        <taxon>rosids</taxon>
        <taxon>fabids</taxon>
        <taxon>Fabales</taxon>
        <taxon>Fabaceae</taxon>
        <taxon>Papilionoideae</taxon>
        <taxon>50 kb inversion clade</taxon>
        <taxon>NPAAA clade</taxon>
        <taxon>Hologalegina</taxon>
        <taxon>IRL clade</taxon>
        <taxon>Trifolieae</taxon>
        <taxon>Medicago</taxon>
    </lineage>
</organism>
<dbReference type="SUPFAM" id="SSF81383">
    <property type="entry name" value="F-box domain"/>
    <property type="match status" value="1"/>
</dbReference>